<sequence length="99" mass="11692">MVLNTCLTQHLNKLILSRVFSILRHSIRDILFHGINVSADQVAWWNRFPWLTLVLFQPTKHLDDVGCRITVQISINAEWYKWDVVVVEERFQGCRITVE</sequence>
<dbReference type="EMBL" id="HBUF01320628">
    <property type="protein sequence ID" value="CAG6694877.1"/>
    <property type="molecule type" value="Transcribed_RNA"/>
</dbReference>
<accession>A0A8D8XF98</accession>
<organism evidence="1">
    <name type="scientific">Cacopsylla melanoneura</name>
    <dbReference type="NCBI Taxonomy" id="428564"/>
    <lineage>
        <taxon>Eukaryota</taxon>
        <taxon>Metazoa</taxon>
        <taxon>Ecdysozoa</taxon>
        <taxon>Arthropoda</taxon>
        <taxon>Hexapoda</taxon>
        <taxon>Insecta</taxon>
        <taxon>Pterygota</taxon>
        <taxon>Neoptera</taxon>
        <taxon>Paraneoptera</taxon>
        <taxon>Hemiptera</taxon>
        <taxon>Sternorrhyncha</taxon>
        <taxon>Psylloidea</taxon>
        <taxon>Psyllidae</taxon>
        <taxon>Psyllinae</taxon>
        <taxon>Cacopsylla</taxon>
    </lineage>
</organism>
<reference evidence="1" key="1">
    <citation type="submission" date="2021-05" db="EMBL/GenBank/DDBJ databases">
        <authorList>
            <person name="Alioto T."/>
            <person name="Alioto T."/>
            <person name="Gomez Garrido J."/>
        </authorList>
    </citation>
    <scope>NUCLEOTIDE SEQUENCE</scope>
</reference>
<protein>
    <submittedName>
        <fullName evidence="1">Uncharacterized protein</fullName>
    </submittedName>
</protein>
<proteinExistence type="predicted"/>
<name>A0A8D8XF98_9HEMI</name>
<evidence type="ECO:0000313" key="1">
    <source>
        <dbReference type="EMBL" id="CAG6694877.1"/>
    </source>
</evidence>
<dbReference type="AlphaFoldDB" id="A0A8D8XF98"/>